<gene>
    <name evidence="8" type="ORF">AAIG11_00530</name>
</gene>
<keyword evidence="9" id="KW-1185">Reference proteome</keyword>
<keyword evidence="5" id="KW-1133">Transmembrane helix</keyword>
<dbReference type="CDD" id="cd06225">
    <property type="entry name" value="HAMP"/>
    <property type="match status" value="1"/>
</dbReference>
<evidence type="ECO:0000256" key="1">
    <source>
        <dbReference type="ARBA" id="ARBA00022500"/>
    </source>
</evidence>
<dbReference type="InterPro" id="IPR004089">
    <property type="entry name" value="MCPsignal_dom"/>
</dbReference>
<dbReference type="Proteomes" id="UP001407405">
    <property type="component" value="Unassembled WGS sequence"/>
</dbReference>
<sequence>MKWYYNMKLGTKMISGFIIVALIAGLIGFLGIVNIRTIDDLDTQLYETMTVPLGEMAVILDSYQRMRSNVKDIILSDSAADISEYERLVQVRNQEFTTNLDSYETTLFSEEGRRLLQEVRTLKGDYDRIMTEVIRMARAGQDREAYALMQGTEAAAIRSTLENDLYRMMDIKVEAAASTAAGNTATANAATVQTIIILVIAILISIGLGVFISNSIKKPINLMVVASEKMADGDLNVDIDINTLDEIGTLANAFSRMAENVNDAMQDINSAADQVSAGSSQVADSSQQLSQGATEQASSVEEITASMEELASQTNQNAVNATEASNMAGQAQKDAEAGNNRMKEMLVSMDEINESSNKISKIIKVIDEIAFQTNILALNAAVEAARAGQHGKGFAVVAEEVRNLAARSANAAKETTEMIEGSIQKVSTGTNIANETAKALENIVKGVADATQLVQQIATASNEQASGIEQVNEAIMQVSQVTQTNSATSEEAAAASEELSSQAQLLKDAVSRFKLKHAGHRGNRSGFDEMSPEVLRMMESVNRNGQETVFESSERRSTAGKKKVKISLDDQEFGKY</sequence>
<feature type="transmembrane region" description="Helical" evidence="5">
    <location>
        <begin position="12"/>
        <end position="33"/>
    </location>
</feature>
<feature type="compositionally biased region" description="Basic and acidic residues" evidence="4">
    <location>
        <begin position="566"/>
        <end position="576"/>
    </location>
</feature>
<feature type="domain" description="Methyl-accepting transducer" evidence="6">
    <location>
        <begin position="271"/>
        <end position="500"/>
    </location>
</feature>
<dbReference type="InterPro" id="IPR024478">
    <property type="entry name" value="HlyB_4HB_MCP"/>
</dbReference>
<keyword evidence="1" id="KW-0145">Chemotaxis</keyword>
<dbReference type="PANTHER" id="PTHR43531">
    <property type="entry name" value="PROTEIN ICFG"/>
    <property type="match status" value="1"/>
</dbReference>
<dbReference type="Gene3D" id="1.10.287.950">
    <property type="entry name" value="Methyl-accepting chemotaxis protein"/>
    <property type="match status" value="1"/>
</dbReference>
<dbReference type="SMART" id="SM00283">
    <property type="entry name" value="MA"/>
    <property type="match status" value="1"/>
</dbReference>
<organism evidence="8 9">
    <name type="scientific">Anoxynatronum sibiricum</name>
    <dbReference type="NCBI Taxonomy" id="210623"/>
    <lineage>
        <taxon>Bacteria</taxon>
        <taxon>Bacillati</taxon>
        <taxon>Bacillota</taxon>
        <taxon>Clostridia</taxon>
        <taxon>Eubacteriales</taxon>
        <taxon>Clostridiaceae</taxon>
        <taxon>Anoxynatronum</taxon>
    </lineage>
</organism>
<name>A0ABU9VS34_9CLOT</name>
<dbReference type="InterPro" id="IPR051310">
    <property type="entry name" value="MCP_chemotaxis"/>
</dbReference>
<dbReference type="Pfam" id="PF00672">
    <property type="entry name" value="HAMP"/>
    <property type="match status" value="1"/>
</dbReference>
<dbReference type="EMBL" id="JBCITM010000001">
    <property type="protein sequence ID" value="MEN1758944.1"/>
    <property type="molecule type" value="Genomic_DNA"/>
</dbReference>
<dbReference type="RefSeq" id="WP_343184329.1">
    <property type="nucleotide sequence ID" value="NZ_JBCITM010000001.1"/>
</dbReference>
<evidence type="ECO:0000313" key="9">
    <source>
        <dbReference type="Proteomes" id="UP001407405"/>
    </source>
</evidence>
<keyword evidence="5" id="KW-0472">Membrane</keyword>
<evidence type="ECO:0000256" key="5">
    <source>
        <dbReference type="SAM" id="Phobius"/>
    </source>
</evidence>
<dbReference type="InterPro" id="IPR003660">
    <property type="entry name" value="HAMP_dom"/>
</dbReference>
<dbReference type="PROSITE" id="PS50885">
    <property type="entry name" value="HAMP"/>
    <property type="match status" value="1"/>
</dbReference>
<protein>
    <submittedName>
        <fullName evidence="8">Methyl-accepting chemotaxis protein</fullName>
    </submittedName>
</protein>
<dbReference type="SUPFAM" id="SSF58104">
    <property type="entry name" value="Methyl-accepting chemotaxis protein (MCP) signaling domain"/>
    <property type="match status" value="1"/>
</dbReference>
<feature type="region of interest" description="Disordered" evidence="4">
    <location>
        <begin position="542"/>
        <end position="576"/>
    </location>
</feature>
<accession>A0ABU9VS34</accession>
<evidence type="ECO:0000256" key="2">
    <source>
        <dbReference type="ARBA" id="ARBA00029447"/>
    </source>
</evidence>
<evidence type="ECO:0000259" key="7">
    <source>
        <dbReference type="PROSITE" id="PS50885"/>
    </source>
</evidence>
<keyword evidence="3" id="KW-0807">Transducer</keyword>
<dbReference type="Pfam" id="PF00015">
    <property type="entry name" value="MCPsignal"/>
    <property type="match status" value="1"/>
</dbReference>
<dbReference type="Pfam" id="PF12729">
    <property type="entry name" value="4HB_MCP_1"/>
    <property type="match status" value="1"/>
</dbReference>
<comment type="caution">
    <text evidence="8">The sequence shown here is derived from an EMBL/GenBank/DDBJ whole genome shotgun (WGS) entry which is preliminary data.</text>
</comment>
<dbReference type="PROSITE" id="PS50111">
    <property type="entry name" value="CHEMOTAXIS_TRANSDUC_2"/>
    <property type="match status" value="1"/>
</dbReference>
<evidence type="ECO:0000256" key="4">
    <source>
        <dbReference type="SAM" id="MobiDB-lite"/>
    </source>
</evidence>
<dbReference type="SMART" id="SM00304">
    <property type="entry name" value="HAMP"/>
    <property type="match status" value="1"/>
</dbReference>
<dbReference type="Gene3D" id="6.10.340.10">
    <property type="match status" value="1"/>
</dbReference>
<evidence type="ECO:0000256" key="3">
    <source>
        <dbReference type="PROSITE-ProRule" id="PRU00284"/>
    </source>
</evidence>
<keyword evidence="5" id="KW-0812">Transmembrane</keyword>
<evidence type="ECO:0000259" key="6">
    <source>
        <dbReference type="PROSITE" id="PS50111"/>
    </source>
</evidence>
<proteinExistence type="inferred from homology"/>
<feature type="domain" description="HAMP" evidence="7">
    <location>
        <begin position="214"/>
        <end position="266"/>
    </location>
</feature>
<reference evidence="8 9" key="1">
    <citation type="submission" date="2024-04" db="EMBL/GenBank/DDBJ databases">
        <title>Genome sequencing and metabolic network reconstruction of aminoacids and betaine degradation by Anoxynatronum sibiricum.</title>
        <authorList>
            <person name="Detkova E.N."/>
            <person name="Boltjanskaja Y.V."/>
            <person name="Mardanov A.V."/>
            <person name="Kevbrin V."/>
        </authorList>
    </citation>
    <scope>NUCLEOTIDE SEQUENCE [LARGE SCALE GENOMIC DNA]</scope>
    <source>
        <strain evidence="8 9">Z-7981</strain>
    </source>
</reference>
<feature type="transmembrane region" description="Helical" evidence="5">
    <location>
        <begin position="195"/>
        <end position="213"/>
    </location>
</feature>
<dbReference type="PANTHER" id="PTHR43531:SF11">
    <property type="entry name" value="METHYL-ACCEPTING CHEMOTAXIS PROTEIN 3"/>
    <property type="match status" value="1"/>
</dbReference>
<feature type="compositionally biased region" description="Polar residues" evidence="4">
    <location>
        <begin position="542"/>
        <end position="551"/>
    </location>
</feature>
<evidence type="ECO:0000313" key="8">
    <source>
        <dbReference type="EMBL" id="MEN1758944.1"/>
    </source>
</evidence>
<dbReference type="CDD" id="cd11386">
    <property type="entry name" value="MCP_signal"/>
    <property type="match status" value="1"/>
</dbReference>
<feature type="region of interest" description="Disordered" evidence="4">
    <location>
        <begin position="275"/>
        <end position="299"/>
    </location>
</feature>
<comment type="similarity">
    <text evidence="2">Belongs to the methyl-accepting chemotaxis (MCP) protein family.</text>
</comment>